<reference evidence="2" key="1">
    <citation type="submission" date="2020-03" db="EMBL/GenBank/DDBJ databases">
        <authorList>
            <person name="Weist P."/>
        </authorList>
    </citation>
    <scope>NUCLEOTIDE SEQUENCE</scope>
</reference>
<accession>A0A9N7U9X9</accession>
<keyword evidence="3" id="KW-1185">Reference proteome</keyword>
<evidence type="ECO:0000313" key="2">
    <source>
        <dbReference type="EMBL" id="CAB1427520.1"/>
    </source>
</evidence>
<proteinExistence type="predicted"/>
<evidence type="ECO:0000256" key="1">
    <source>
        <dbReference type="SAM" id="MobiDB-lite"/>
    </source>
</evidence>
<name>A0A9N7U9X9_PLEPL</name>
<sequence>MCPAEWKSSPASCISDAPLPRGSTQGEGGDVHGRSFRGLSAGCSHMNWNNPTRSNGPESSESTFTYWDHRRSDIDAAFPSSEVTEEFGASEEDRYAGHAVAPREQRGRDRERSAPCTPPSSASTSA</sequence>
<feature type="region of interest" description="Disordered" evidence="1">
    <location>
        <begin position="1"/>
        <end position="64"/>
    </location>
</feature>
<organism evidence="2 3">
    <name type="scientific">Pleuronectes platessa</name>
    <name type="common">European plaice</name>
    <dbReference type="NCBI Taxonomy" id="8262"/>
    <lineage>
        <taxon>Eukaryota</taxon>
        <taxon>Metazoa</taxon>
        <taxon>Chordata</taxon>
        <taxon>Craniata</taxon>
        <taxon>Vertebrata</taxon>
        <taxon>Euteleostomi</taxon>
        <taxon>Actinopterygii</taxon>
        <taxon>Neopterygii</taxon>
        <taxon>Teleostei</taxon>
        <taxon>Neoteleostei</taxon>
        <taxon>Acanthomorphata</taxon>
        <taxon>Carangaria</taxon>
        <taxon>Pleuronectiformes</taxon>
        <taxon>Pleuronectoidei</taxon>
        <taxon>Pleuronectidae</taxon>
        <taxon>Pleuronectes</taxon>
    </lineage>
</organism>
<protein>
    <submittedName>
        <fullName evidence="2">Uncharacterized protein</fullName>
    </submittedName>
</protein>
<gene>
    <name evidence="2" type="ORF">PLEPLA_LOCUS15460</name>
</gene>
<dbReference type="Proteomes" id="UP001153269">
    <property type="component" value="Unassembled WGS sequence"/>
</dbReference>
<evidence type="ECO:0000313" key="3">
    <source>
        <dbReference type="Proteomes" id="UP001153269"/>
    </source>
</evidence>
<comment type="caution">
    <text evidence="2">The sequence shown here is derived from an EMBL/GenBank/DDBJ whole genome shotgun (WGS) entry which is preliminary data.</text>
</comment>
<dbReference type="AlphaFoldDB" id="A0A9N7U9X9"/>
<feature type="compositionally biased region" description="Basic and acidic residues" evidence="1">
    <location>
        <begin position="91"/>
        <end position="113"/>
    </location>
</feature>
<feature type="region of interest" description="Disordered" evidence="1">
    <location>
        <begin position="77"/>
        <end position="126"/>
    </location>
</feature>
<feature type="compositionally biased region" description="Polar residues" evidence="1">
    <location>
        <begin position="46"/>
        <end position="64"/>
    </location>
</feature>
<dbReference type="EMBL" id="CADEAL010000974">
    <property type="protein sequence ID" value="CAB1427520.1"/>
    <property type="molecule type" value="Genomic_DNA"/>
</dbReference>